<evidence type="ECO:0000256" key="3">
    <source>
        <dbReference type="ARBA" id="ARBA00022741"/>
    </source>
</evidence>
<dbReference type="InterPro" id="IPR014014">
    <property type="entry name" value="RNA_helicase_DEAD_Q_motif"/>
</dbReference>
<evidence type="ECO:0000256" key="4">
    <source>
        <dbReference type="ARBA" id="ARBA00022801"/>
    </source>
</evidence>
<feature type="compositionally biased region" description="Basic residues" evidence="11">
    <location>
        <begin position="38"/>
        <end position="48"/>
    </location>
</feature>
<evidence type="ECO:0000256" key="7">
    <source>
        <dbReference type="ARBA" id="ARBA00023187"/>
    </source>
</evidence>
<dbReference type="CDD" id="cd18787">
    <property type="entry name" value="SF2_C_DEAD"/>
    <property type="match status" value="1"/>
</dbReference>
<dbReference type="KEGG" id="more:E1B28_004484"/>
<name>A0A9P7UYT1_9AGAR</name>
<feature type="region of interest" description="Disordered" evidence="11">
    <location>
        <begin position="31"/>
        <end position="92"/>
    </location>
</feature>
<dbReference type="GO" id="GO:0016787">
    <property type="term" value="F:hydrolase activity"/>
    <property type="evidence" value="ECO:0007669"/>
    <property type="project" value="UniProtKB-KW"/>
</dbReference>
<keyword evidence="4" id="KW-0378">Hydrolase</keyword>
<dbReference type="GeneID" id="66073560"/>
<keyword evidence="3" id="KW-0547">Nucleotide-binding</keyword>
<protein>
    <recommendedName>
        <fullName evidence="2">RNA helicase</fullName>
        <ecNumber evidence="2">3.6.4.13</ecNumber>
    </recommendedName>
</protein>
<evidence type="ECO:0000256" key="10">
    <source>
        <dbReference type="PROSITE-ProRule" id="PRU00552"/>
    </source>
</evidence>
<evidence type="ECO:0000313" key="15">
    <source>
        <dbReference type="EMBL" id="KAG7097100.1"/>
    </source>
</evidence>
<feature type="domain" description="Helicase C-terminal" evidence="13">
    <location>
        <begin position="653"/>
        <end position="817"/>
    </location>
</feature>
<feature type="compositionally biased region" description="Basic residues" evidence="11">
    <location>
        <begin position="121"/>
        <end position="131"/>
    </location>
</feature>
<dbReference type="FunFam" id="3.40.50.300:FF:000079">
    <property type="entry name" value="probable ATP-dependent RNA helicase DDX17"/>
    <property type="match status" value="1"/>
</dbReference>
<dbReference type="Pfam" id="PF00271">
    <property type="entry name" value="Helicase_C"/>
    <property type="match status" value="1"/>
</dbReference>
<dbReference type="RefSeq" id="XP_043013570.1">
    <property type="nucleotide sequence ID" value="XM_043148968.1"/>
</dbReference>
<evidence type="ECO:0000259" key="12">
    <source>
        <dbReference type="PROSITE" id="PS51192"/>
    </source>
</evidence>
<dbReference type="InterPro" id="IPR014001">
    <property type="entry name" value="Helicase_ATP-bd"/>
</dbReference>
<feature type="compositionally biased region" description="Low complexity" evidence="11">
    <location>
        <begin position="49"/>
        <end position="61"/>
    </location>
</feature>
<comment type="subcellular location">
    <subcellularLocation>
        <location evidence="1">Nucleus</location>
    </subcellularLocation>
</comment>
<dbReference type="InterPro" id="IPR011545">
    <property type="entry name" value="DEAD/DEAH_box_helicase_dom"/>
</dbReference>
<evidence type="ECO:0000256" key="2">
    <source>
        <dbReference type="ARBA" id="ARBA00012552"/>
    </source>
</evidence>
<dbReference type="SMART" id="SM00487">
    <property type="entry name" value="DEXDc"/>
    <property type="match status" value="1"/>
</dbReference>
<dbReference type="InterPro" id="IPR000629">
    <property type="entry name" value="RNA-helicase_DEAD-box_CS"/>
</dbReference>
<dbReference type="AlphaFoldDB" id="A0A9P7UYT1"/>
<keyword evidence="5" id="KW-0347">Helicase</keyword>
<dbReference type="PROSITE" id="PS51192">
    <property type="entry name" value="HELICASE_ATP_BIND_1"/>
    <property type="match status" value="1"/>
</dbReference>
<evidence type="ECO:0000259" key="14">
    <source>
        <dbReference type="PROSITE" id="PS51195"/>
    </source>
</evidence>
<dbReference type="Pfam" id="PF23469">
    <property type="entry name" value="KH_12"/>
    <property type="match status" value="1"/>
</dbReference>
<comment type="similarity">
    <text evidence="9">Belongs to the DEAD box helicase family. DDX46/PRP5 subfamily.</text>
</comment>
<dbReference type="SUPFAM" id="SSF52540">
    <property type="entry name" value="P-loop containing nucleoside triphosphate hydrolases"/>
    <property type="match status" value="2"/>
</dbReference>
<evidence type="ECO:0000256" key="1">
    <source>
        <dbReference type="ARBA" id="ARBA00004123"/>
    </source>
</evidence>
<reference evidence="15" key="1">
    <citation type="journal article" date="2021" name="Genome Biol. Evol.">
        <title>The assembled and annotated genome of the fairy-ring fungus Marasmius oreades.</title>
        <authorList>
            <person name="Hiltunen M."/>
            <person name="Ament-Velasquez S.L."/>
            <person name="Johannesson H."/>
        </authorList>
    </citation>
    <scope>NUCLEOTIDE SEQUENCE</scope>
    <source>
        <strain evidence="15">03SP1</strain>
    </source>
</reference>
<feature type="compositionally biased region" description="Basic and acidic residues" evidence="11">
    <location>
        <begin position="64"/>
        <end position="92"/>
    </location>
</feature>
<feature type="compositionally biased region" description="Basic and acidic residues" evidence="11">
    <location>
        <begin position="840"/>
        <end position="865"/>
    </location>
</feature>
<comment type="caution">
    <text evidence="15">The sequence shown here is derived from an EMBL/GenBank/DDBJ whole genome shotgun (WGS) entry which is preliminary data.</text>
</comment>
<gene>
    <name evidence="15" type="ORF">E1B28_004484</name>
</gene>
<dbReference type="EMBL" id="CM032182">
    <property type="protein sequence ID" value="KAG7097100.1"/>
    <property type="molecule type" value="Genomic_DNA"/>
</dbReference>
<dbReference type="GO" id="GO:0005634">
    <property type="term" value="C:nucleus"/>
    <property type="evidence" value="ECO:0007669"/>
    <property type="project" value="UniProtKB-SubCell"/>
</dbReference>
<dbReference type="Proteomes" id="UP001049176">
    <property type="component" value="Chromosome 2"/>
</dbReference>
<accession>A0A9P7UYT1</accession>
<evidence type="ECO:0000256" key="8">
    <source>
        <dbReference type="ARBA" id="ARBA00023242"/>
    </source>
</evidence>
<dbReference type="PANTHER" id="PTHR47958">
    <property type="entry name" value="ATP-DEPENDENT RNA HELICASE DBP3"/>
    <property type="match status" value="1"/>
</dbReference>
<dbReference type="InterPro" id="IPR027417">
    <property type="entry name" value="P-loop_NTPase"/>
</dbReference>
<feature type="domain" description="DEAD-box RNA helicase Q" evidence="14">
    <location>
        <begin position="433"/>
        <end position="461"/>
    </location>
</feature>
<evidence type="ECO:0000256" key="11">
    <source>
        <dbReference type="SAM" id="MobiDB-lite"/>
    </source>
</evidence>
<dbReference type="GO" id="GO:0005524">
    <property type="term" value="F:ATP binding"/>
    <property type="evidence" value="ECO:0007669"/>
    <property type="project" value="UniProtKB-KW"/>
</dbReference>
<evidence type="ECO:0000313" key="16">
    <source>
        <dbReference type="Proteomes" id="UP001049176"/>
    </source>
</evidence>
<keyword evidence="8" id="KW-0539">Nucleus</keyword>
<feature type="region of interest" description="Disordered" evidence="11">
    <location>
        <begin position="113"/>
        <end position="161"/>
    </location>
</feature>
<dbReference type="Gene3D" id="3.40.50.300">
    <property type="entry name" value="P-loop containing nucleotide triphosphate hydrolases"/>
    <property type="match status" value="2"/>
</dbReference>
<keyword evidence="7" id="KW-0508">mRNA splicing</keyword>
<dbReference type="GO" id="GO:0003724">
    <property type="term" value="F:RNA helicase activity"/>
    <property type="evidence" value="ECO:0007669"/>
    <property type="project" value="UniProtKB-EC"/>
</dbReference>
<keyword evidence="6" id="KW-0067">ATP-binding</keyword>
<dbReference type="SMART" id="SM00490">
    <property type="entry name" value="HELICc"/>
    <property type="match status" value="1"/>
</dbReference>
<evidence type="ECO:0000259" key="13">
    <source>
        <dbReference type="PROSITE" id="PS51194"/>
    </source>
</evidence>
<evidence type="ECO:0000256" key="9">
    <source>
        <dbReference type="ARBA" id="ARBA00038511"/>
    </source>
</evidence>
<proteinExistence type="inferred from homology"/>
<dbReference type="CDD" id="cd17953">
    <property type="entry name" value="DEADc_DDX46"/>
    <property type="match status" value="1"/>
</dbReference>
<dbReference type="PROSITE" id="PS51194">
    <property type="entry name" value="HELICASE_CTER"/>
    <property type="match status" value="1"/>
</dbReference>
<dbReference type="OrthoDB" id="196131at2759"/>
<organism evidence="15 16">
    <name type="scientific">Marasmius oreades</name>
    <name type="common">fairy-ring Marasmius</name>
    <dbReference type="NCBI Taxonomy" id="181124"/>
    <lineage>
        <taxon>Eukaryota</taxon>
        <taxon>Fungi</taxon>
        <taxon>Dikarya</taxon>
        <taxon>Basidiomycota</taxon>
        <taxon>Agaricomycotina</taxon>
        <taxon>Agaricomycetes</taxon>
        <taxon>Agaricomycetidae</taxon>
        <taxon>Agaricales</taxon>
        <taxon>Marasmiineae</taxon>
        <taxon>Marasmiaceae</taxon>
        <taxon>Marasmius</taxon>
    </lineage>
</organism>
<dbReference type="GO" id="GO:0008380">
    <property type="term" value="P:RNA splicing"/>
    <property type="evidence" value="ECO:0007669"/>
    <property type="project" value="UniProtKB-KW"/>
</dbReference>
<evidence type="ECO:0000256" key="5">
    <source>
        <dbReference type="ARBA" id="ARBA00022806"/>
    </source>
</evidence>
<keyword evidence="16" id="KW-1185">Reference proteome</keyword>
<dbReference type="PROSITE" id="PS51195">
    <property type="entry name" value="Q_MOTIF"/>
    <property type="match status" value="1"/>
</dbReference>
<dbReference type="InterPro" id="IPR001650">
    <property type="entry name" value="Helicase_C-like"/>
</dbReference>
<feature type="short sequence motif" description="Q motif" evidence="10">
    <location>
        <begin position="433"/>
        <end position="461"/>
    </location>
</feature>
<evidence type="ECO:0000256" key="6">
    <source>
        <dbReference type="ARBA" id="ARBA00022840"/>
    </source>
</evidence>
<dbReference type="Pfam" id="PF00270">
    <property type="entry name" value="DEAD"/>
    <property type="match status" value="1"/>
</dbReference>
<dbReference type="PROSITE" id="PS00039">
    <property type="entry name" value="DEAD_ATP_HELICASE"/>
    <property type="match status" value="1"/>
</dbReference>
<dbReference type="EC" id="3.6.4.13" evidence="2"/>
<feature type="domain" description="Helicase ATP-binding" evidence="12">
    <location>
        <begin position="464"/>
        <end position="642"/>
    </location>
</feature>
<keyword evidence="7" id="KW-0507">mRNA processing</keyword>
<sequence>MCKASIIKYKHTFLSFFHFRYWAMKRRDRSYSPDVANKRVRHSSHRSSRSPSPIRRAPRLSIRSRHDDDRDRDRDWGRDRDRRDRDRDRDRDRYRDDRLKDERRRDYRIDRRDERRDDRRRSRSRDRRSRSRERQPAIPPSPQATPTPEAVATPTPPPEDEAIKAKRAKFEAWKKGREAKKALGEAKAKAMALAGKSAPVLAELPAKPTGQLNRAALGGLGLKGLPLKPEFTKAMTASMDDSVETKRKLEKLEDMPAIDMSMNEGEASVGDLEVDDDDEEANRMDQALRKKAEQAMVVDDEETDPLDAFMSGVKEEVKKVNMEDMKKINENGRLSKRLDEVADDEELVEDTAPDELDTTDLNPEDILALAAKKAKKKELATVDHSRVKYEPFRKEFYIPPPDIAAMTDEEADLLRLELDSIKIRGVDCPRPVTKWSHFGLPASCLEVIKKLNYTAPTSIQAQAIPAIMSGRDVIGVAKTGSGKTIAFLLPLFRHIKDQGPLEQMEGPIAIVMTPTRELAVQIHRECKSFLKVLNLRAVCAYGGSPIKDQIADLKKGAEIIVCTPGRMIDLLTANSGRVTNLKRVTYVVLDEADRMFDMGFEPQVMKIVNNIRPDRQTVLFSATFPKQMDSLARKILYKPLEITVGGRSVVAAEIEQIVEVRAEESKFTRLLEILGQMYNEDPECRTLIFVDRQEAADNLLRELMRKGYLCMSLHGGKDQVDRDSTIADFKAGVVPVVVATSVAARGLDVKQLKLVINYDAPNHMEDYVHRAGRTGRAGNKGTCVTFITPEQERYSVDIYRAVKASSAPIPKELEELATGFLEKLKSGKAQAAGSGFGGKGLDRLDKERDAKEKAERKAYGEGEEEKAVVSEEPTAVNKTAAPGDDMTFGSFKVEIKRGPAPDSSKGILGVGSAVVAARRLAQAKEEEKLQLQVRTAEEAASRAGKDTPAYKQAMSVVAKLNAQIRASKLVLQSQIQFESNPDRKVNANTDSNDFHAIIPINDYPQKARWRVTNKETMVQLIDMTGASVTNKGIYYEQGKEPPLEGPPKLHLLVESNEEFRVEQAVREIKRLLVEASTAALQAEMRNPTASGRYSVL</sequence>
<feature type="region of interest" description="Disordered" evidence="11">
    <location>
        <begin position="831"/>
        <end position="865"/>
    </location>
</feature>
<dbReference type="GO" id="GO:0003676">
    <property type="term" value="F:nucleic acid binding"/>
    <property type="evidence" value="ECO:0007669"/>
    <property type="project" value="InterPro"/>
</dbReference>
<dbReference type="InterPro" id="IPR056149">
    <property type="entry name" value="PRP5/DDX46/KHDC4_KH"/>
</dbReference>